<dbReference type="InterPro" id="IPR000194">
    <property type="entry name" value="ATPase_F1/V1/A1_a/bsu_nucl-bd"/>
</dbReference>
<evidence type="ECO:0000256" key="4">
    <source>
        <dbReference type="ARBA" id="ARBA00022781"/>
    </source>
</evidence>
<dbReference type="CDD" id="cd18118">
    <property type="entry name" value="ATP-synt_V_A-type_beta_N"/>
    <property type="match status" value="1"/>
</dbReference>
<evidence type="ECO:0000256" key="6">
    <source>
        <dbReference type="ARBA" id="ARBA00023136"/>
    </source>
</evidence>
<keyword evidence="7" id="KW-0066">ATP synthesis</keyword>
<feature type="domain" description="ATPase F1/V1/A1 complex alpha/beta subunit nucleotide-binding" evidence="8">
    <location>
        <begin position="144"/>
        <end position="181"/>
    </location>
</feature>
<evidence type="ECO:0000256" key="2">
    <source>
        <dbReference type="ARBA" id="ARBA00022448"/>
    </source>
</evidence>
<dbReference type="InterPro" id="IPR004100">
    <property type="entry name" value="ATPase_F1/V1/A1_a/bsu_N"/>
</dbReference>
<dbReference type="SUPFAM" id="SSF50615">
    <property type="entry name" value="N-terminal domain of alpha and beta subunits of F1 ATP synthase"/>
    <property type="match status" value="1"/>
</dbReference>
<dbReference type="Pfam" id="PF00006">
    <property type="entry name" value="ATP-synt_ab"/>
    <property type="match status" value="1"/>
</dbReference>
<feature type="domain" description="ATPase F1/V1/A1 complex alpha/beta subunit N-terminal" evidence="9">
    <location>
        <begin position="22"/>
        <end position="87"/>
    </location>
</feature>
<dbReference type="InterPro" id="IPR027417">
    <property type="entry name" value="P-loop_NTPase"/>
</dbReference>
<evidence type="ECO:0000256" key="3">
    <source>
        <dbReference type="ARBA" id="ARBA00022475"/>
    </source>
</evidence>
<dbReference type="SUPFAM" id="SSF52540">
    <property type="entry name" value="P-loop containing nucleoside triphosphate hydrolases"/>
    <property type="match status" value="1"/>
</dbReference>
<keyword evidence="11" id="KW-1185">Reference proteome</keyword>
<keyword evidence="6" id="KW-0472">Membrane</keyword>
<dbReference type="InterPro" id="IPR036121">
    <property type="entry name" value="ATPase_F1/V1/A1_a/bsu_N_sf"/>
</dbReference>
<keyword evidence="10" id="KW-0378">Hydrolase</keyword>
<accession>A0ABR5TJP9</accession>
<evidence type="ECO:0000313" key="11">
    <source>
        <dbReference type="Proteomes" id="UP000070633"/>
    </source>
</evidence>
<dbReference type="Gene3D" id="3.40.50.12240">
    <property type="match status" value="1"/>
</dbReference>
<keyword evidence="2" id="KW-0813">Transport</keyword>
<name>A0ABR5TJP9_9EURY</name>
<keyword evidence="4" id="KW-0375">Hydrogen ion transport</keyword>
<keyword evidence="3" id="KW-1003">Cell membrane</keyword>
<dbReference type="EMBL" id="LHYI01000015">
    <property type="protein sequence ID" value="KXB08520.1"/>
    <property type="molecule type" value="Genomic_DNA"/>
</dbReference>
<comment type="caution">
    <text evidence="10">The sequence shown here is derived from an EMBL/GenBank/DDBJ whole genome shotgun (WGS) entry which is preliminary data.</text>
</comment>
<keyword evidence="5" id="KW-0406">Ion transport</keyword>
<evidence type="ECO:0000256" key="1">
    <source>
        <dbReference type="ARBA" id="ARBA00008936"/>
    </source>
</evidence>
<comment type="similarity">
    <text evidence="1">Belongs to the ATPase alpha/beta chains family.</text>
</comment>
<evidence type="ECO:0000256" key="7">
    <source>
        <dbReference type="ARBA" id="ARBA00023310"/>
    </source>
</evidence>
<dbReference type="PANTHER" id="PTHR43389">
    <property type="entry name" value="V-TYPE PROTON ATPASE SUBUNIT B"/>
    <property type="match status" value="1"/>
</dbReference>
<dbReference type="InterPro" id="IPR022879">
    <property type="entry name" value="V-ATPase_su_B/beta"/>
</dbReference>
<evidence type="ECO:0000259" key="9">
    <source>
        <dbReference type="Pfam" id="PF02874"/>
    </source>
</evidence>
<feature type="non-terminal residue" evidence="10">
    <location>
        <position position="186"/>
    </location>
</feature>
<evidence type="ECO:0000259" key="8">
    <source>
        <dbReference type="Pfam" id="PF00006"/>
    </source>
</evidence>
<evidence type="ECO:0000256" key="5">
    <source>
        <dbReference type="ARBA" id="ARBA00023065"/>
    </source>
</evidence>
<protein>
    <submittedName>
        <fullName evidence="10">ATP synthase subunit B</fullName>
        <ecNumber evidence="10">3.6.3.14</ecNumber>
    </submittedName>
</protein>
<evidence type="ECO:0000313" key="10">
    <source>
        <dbReference type="EMBL" id="KXB08520.1"/>
    </source>
</evidence>
<organism evidence="10 11">
    <name type="scientific">candidate division MSBL1 archaeon SCGC-AAA382M17</name>
    <dbReference type="NCBI Taxonomy" id="1698284"/>
    <lineage>
        <taxon>Archaea</taxon>
        <taxon>Methanobacteriati</taxon>
        <taxon>Methanobacteriota</taxon>
        <taxon>candidate division MSBL1</taxon>
    </lineage>
</organism>
<gene>
    <name evidence="10" type="ORF">AKJ55_00855</name>
</gene>
<dbReference type="PANTHER" id="PTHR43389:SF4">
    <property type="entry name" value="V-TYPE PROTON ATPASE SUBUNIT B"/>
    <property type="match status" value="1"/>
</dbReference>
<dbReference type="Pfam" id="PF02874">
    <property type="entry name" value="ATP-synt_ab_N"/>
    <property type="match status" value="1"/>
</dbReference>
<dbReference type="Proteomes" id="UP000070633">
    <property type="component" value="Unassembled WGS sequence"/>
</dbReference>
<proteinExistence type="inferred from homology"/>
<sequence length="186" mass="20369">MKSLRVIDISTVENAREYKTVREISGPLMVVEDIEGVGYDEVVEIVTPDGEEKRGQVLDIERDRAVVQVFEGTRGIDAFETKVRFTGSTIKFPVSMDLLGRTFNGRGDPIDGGPQIIPEEELDIHGAPMNPSARDYPTDFIQTGVSAIDGMNTLVRGQKLPIFSVSGLPHNELAAQIARQAKITGE</sequence>
<dbReference type="GO" id="GO:0016787">
    <property type="term" value="F:hydrolase activity"/>
    <property type="evidence" value="ECO:0007669"/>
    <property type="project" value="UniProtKB-KW"/>
</dbReference>
<reference evidence="10 11" key="1">
    <citation type="journal article" date="2016" name="Sci. Rep.">
        <title>Metabolic traits of an uncultured archaeal lineage -MSBL1- from brine pools of the Red Sea.</title>
        <authorList>
            <person name="Mwirichia R."/>
            <person name="Alam I."/>
            <person name="Rashid M."/>
            <person name="Vinu M."/>
            <person name="Ba-Alawi W."/>
            <person name="Anthony Kamau A."/>
            <person name="Kamanda Ngugi D."/>
            <person name="Goker M."/>
            <person name="Klenk H.P."/>
            <person name="Bajic V."/>
            <person name="Stingl U."/>
        </authorList>
    </citation>
    <scope>NUCLEOTIDE SEQUENCE [LARGE SCALE GENOMIC DNA]</scope>
    <source>
        <strain evidence="10">SCGC-AAA382M17</strain>
    </source>
</reference>
<dbReference type="EC" id="3.6.3.14" evidence="10"/>